<evidence type="ECO:0000256" key="1">
    <source>
        <dbReference type="SAM" id="MobiDB-lite"/>
    </source>
</evidence>
<dbReference type="Pfam" id="PF19922">
    <property type="entry name" value="bpX6"/>
    <property type="match status" value="1"/>
</dbReference>
<comment type="caution">
    <text evidence="3">The sequence shown here is derived from an EMBL/GenBank/DDBJ whole genome shotgun (WGS) entry which is preliminary data.</text>
</comment>
<feature type="compositionally biased region" description="Gly residues" evidence="1">
    <location>
        <begin position="152"/>
        <end position="167"/>
    </location>
</feature>
<protein>
    <recommendedName>
        <fullName evidence="2">MoxR-vWA-beta-propeller ternary system domain-containing protein</fullName>
    </recommendedName>
</protein>
<reference evidence="3 4" key="1">
    <citation type="submission" date="2019-10" db="EMBL/GenBank/DDBJ databases">
        <title>Taxonomy of Antarctic Massilia spp.: description of Massilia rubra sp. nov., Massilia aquatica sp. nov., Massilia mucilaginosa sp. nov., Massilia frigida sp. nov. isolated from streams, lakes and regoliths.</title>
        <authorList>
            <person name="Holochova P."/>
            <person name="Sedlacek I."/>
            <person name="Kralova S."/>
            <person name="Maslanova I."/>
            <person name="Busse H.-J."/>
            <person name="Stankova E."/>
            <person name="Vrbovska V."/>
            <person name="Kovarovic V."/>
            <person name="Bartak M."/>
            <person name="Svec P."/>
            <person name="Pantucek R."/>
        </authorList>
    </citation>
    <scope>NUCLEOTIDE SEQUENCE [LARGE SCALE GENOMIC DNA]</scope>
    <source>
        <strain evidence="3 4">CCM 8733</strain>
    </source>
</reference>
<evidence type="ECO:0000313" key="3">
    <source>
        <dbReference type="EMBL" id="NHZ89172.1"/>
    </source>
</evidence>
<dbReference type="Proteomes" id="UP000609726">
    <property type="component" value="Unassembled WGS sequence"/>
</dbReference>
<evidence type="ECO:0000259" key="2">
    <source>
        <dbReference type="Pfam" id="PF19922"/>
    </source>
</evidence>
<name>A0ABX0NRA1_9BURK</name>
<feature type="region of interest" description="Disordered" evidence="1">
    <location>
        <begin position="107"/>
        <end position="127"/>
    </location>
</feature>
<accession>A0ABX0NRA1</accession>
<feature type="domain" description="MoxR-vWA-beta-propeller ternary system" evidence="2">
    <location>
        <begin position="2"/>
        <end position="99"/>
    </location>
</feature>
<dbReference type="InterPro" id="IPR045547">
    <property type="entry name" value="bpX6"/>
</dbReference>
<keyword evidence="4" id="KW-1185">Reference proteome</keyword>
<proteinExistence type="predicted"/>
<feature type="region of interest" description="Disordered" evidence="1">
    <location>
        <begin position="152"/>
        <end position="209"/>
    </location>
</feature>
<sequence>MESLDALALCQVGDVLSSAPLTAAELGALPAGAYWLVRGGVAQAAVPQARVDPAPWLALDAIALRQPLAPPRPPAETAVQVPMALHEVLGEAMPVRSADSIVFEQKASERIRRDPQAKDTPQPSGAGAAELAAGAALGLLGLLARGLGAGRAAGPAQGAGAGQGRRVGAGHVPTYATGKRSAKAAGKDAQESAGQDDGAGPGRRAGPGPLARRLSALMARLASLTRVSTVLGWRQATYLQHLFDLFDKGDLAEALRRAVPIDAIGGAAAPQALGRPRPRTSLTVRGPSPSAPSIGLADDLVARLREKYRRSFEQLEREGRIDEAVYVLAELLQCPLEAVTYLEKKERYLQAAQLAGTVELAPAVAVRLWLLAGEIERAVRVARLHNDFDAGVRLLESGDSEHAAPLRRAWAEYLAARGDLMAAIDVIWPLPEHHALALGWLVQAERGGGTLGLQALARKLALMPGTLRSSAAAIEALLAAPGEEGVQRRARMATALVAALPASDATRRVAGALLRLVLPERMEGLSRLDKTVLVQLADLAASDALRADLPLLSTRDDHPAPGLPLGGRSEPLALRLEERGLMPIHDARALPDGDYLLALGESGVVRIGRDGVQLAHYPVPAAHLVISHNGTRALALMGRERTYRVSRLDLIGASVSDWLTLELKHWSPDYDGVSWNVAMERRLAVLDTGAPRQSIVWQVADLPGPVVSYADRAGALTMLLQVDDGIEQWSYEQPGRHLRQRDWWSDIAWYEGMSILPGPAGEAPYLATADWMNEQLLVVQHGKPTPVTVALGSNTPRTVLIDGKWLVLIAAVEQAVCCQIVTLADGKLRARVEFAQDDEARFSFHDGRLLVFDRAGRLVDIDCASGLAHSLCLS</sequence>
<organism evidence="3 4">
    <name type="scientific">Massilia mucilaginosa</name>
    <dbReference type="NCBI Taxonomy" id="2609282"/>
    <lineage>
        <taxon>Bacteria</taxon>
        <taxon>Pseudomonadati</taxon>
        <taxon>Pseudomonadota</taxon>
        <taxon>Betaproteobacteria</taxon>
        <taxon>Burkholderiales</taxon>
        <taxon>Oxalobacteraceae</taxon>
        <taxon>Telluria group</taxon>
        <taxon>Massilia</taxon>
    </lineage>
</organism>
<dbReference type="EMBL" id="WHJH01000007">
    <property type="protein sequence ID" value="NHZ89172.1"/>
    <property type="molecule type" value="Genomic_DNA"/>
</dbReference>
<feature type="region of interest" description="Disordered" evidence="1">
    <location>
        <begin position="270"/>
        <end position="291"/>
    </location>
</feature>
<evidence type="ECO:0000313" key="4">
    <source>
        <dbReference type="Proteomes" id="UP000609726"/>
    </source>
</evidence>
<gene>
    <name evidence="3" type="ORF">F2P45_09100</name>
</gene>
<feature type="compositionally biased region" description="Basic and acidic residues" evidence="1">
    <location>
        <begin position="107"/>
        <end position="117"/>
    </location>
</feature>